<dbReference type="CDD" id="cd12148">
    <property type="entry name" value="fungal_TF_MHR"/>
    <property type="match status" value="1"/>
</dbReference>
<feature type="compositionally biased region" description="Basic and acidic residues" evidence="6">
    <location>
        <begin position="1"/>
        <end position="14"/>
    </location>
</feature>
<dbReference type="GO" id="GO:0008270">
    <property type="term" value="F:zinc ion binding"/>
    <property type="evidence" value="ECO:0007669"/>
    <property type="project" value="InterPro"/>
</dbReference>
<keyword evidence="9" id="KW-1185">Reference proteome</keyword>
<evidence type="ECO:0000256" key="5">
    <source>
        <dbReference type="ARBA" id="ARBA00023242"/>
    </source>
</evidence>
<reference evidence="8" key="1">
    <citation type="journal article" date="2020" name="Stud. Mycol.">
        <title>101 Dothideomycetes genomes: a test case for predicting lifestyles and emergence of pathogens.</title>
        <authorList>
            <person name="Haridas S."/>
            <person name="Albert R."/>
            <person name="Binder M."/>
            <person name="Bloem J."/>
            <person name="Labutti K."/>
            <person name="Salamov A."/>
            <person name="Andreopoulos B."/>
            <person name="Baker S."/>
            <person name="Barry K."/>
            <person name="Bills G."/>
            <person name="Bluhm B."/>
            <person name="Cannon C."/>
            <person name="Castanera R."/>
            <person name="Culley D."/>
            <person name="Daum C."/>
            <person name="Ezra D."/>
            <person name="Gonzalez J."/>
            <person name="Henrissat B."/>
            <person name="Kuo A."/>
            <person name="Liang C."/>
            <person name="Lipzen A."/>
            <person name="Lutzoni F."/>
            <person name="Magnuson J."/>
            <person name="Mondo S."/>
            <person name="Nolan M."/>
            <person name="Ohm R."/>
            <person name="Pangilinan J."/>
            <person name="Park H.-J."/>
            <person name="Ramirez L."/>
            <person name="Alfaro M."/>
            <person name="Sun H."/>
            <person name="Tritt A."/>
            <person name="Yoshinaga Y."/>
            <person name="Zwiers L.-H."/>
            <person name="Turgeon B."/>
            <person name="Goodwin S."/>
            <person name="Spatafora J."/>
            <person name="Crous P."/>
            <person name="Grigoriev I."/>
        </authorList>
    </citation>
    <scope>NUCLEOTIDE SEQUENCE</scope>
    <source>
        <strain evidence="8">ATCC 36951</strain>
    </source>
</reference>
<dbReference type="SMART" id="SM00906">
    <property type="entry name" value="Fungal_trans"/>
    <property type="match status" value="1"/>
</dbReference>
<keyword evidence="2" id="KW-0805">Transcription regulation</keyword>
<accession>A0A6A6C5G2</accession>
<dbReference type="InterPro" id="IPR052073">
    <property type="entry name" value="Amide_Lactam_Regulators"/>
</dbReference>
<dbReference type="InterPro" id="IPR007219">
    <property type="entry name" value="XnlR_reg_dom"/>
</dbReference>
<keyword evidence="5" id="KW-0539">Nucleus</keyword>
<keyword evidence="1" id="KW-0862">Zinc</keyword>
<evidence type="ECO:0000256" key="3">
    <source>
        <dbReference type="ARBA" id="ARBA00023125"/>
    </source>
</evidence>
<proteinExistence type="predicted"/>
<evidence type="ECO:0000256" key="6">
    <source>
        <dbReference type="SAM" id="MobiDB-lite"/>
    </source>
</evidence>
<evidence type="ECO:0000256" key="2">
    <source>
        <dbReference type="ARBA" id="ARBA00023015"/>
    </source>
</evidence>
<keyword evidence="3" id="KW-0238">DNA-binding</keyword>
<dbReference type="GO" id="GO:0003677">
    <property type="term" value="F:DNA binding"/>
    <property type="evidence" value="ECO:0007669"/>
    <property type="project" value="UniProtKB-KW"/>
</dbReference>
<protein>
    <recommendedName>
        <fullName evidence="7">Xylanolytic transcriptional activator regulatory domain-containing protein</fullName>
    </recommendedName>
</protein>
<dbReference type="GeneID" id="54562179"/>
<keyword evidence="4" id="KW-0804">Transcription</keyword>
<gene>
    <name evidence="8" type="ORF">M409DRAFT_28161</name>
</gene>
<name>A0A6A6C5G2_ZASCE</name>
<dbReference type="OrthoDB" id="3990906at2759"/>
<dbReference type="AlphaFoldDB" id="A0A6A6C5G2"/>
<dbReference type="EMBL" id="ML993619">
    <property type="protein sequence ID" value="KAF2161430.1"/>
    <property type="molecule type" value="Genomic_DNA"/>
</dbReference>
<evidence type="ECO:0000259" key="7">
    <source>
        <dbReference type="SMART" id="SM00906"/>
    </source>
</evidence>
<sequence>MLDVLRDEDLSPERPKRRPVSSKLIGDTNPLSALLRRELKHKIITNLCSFRAPDPSDSQRLSICRLPTGSGWDWKTHYTSIDLSPAKLQYLDALGCFRSPRPSHSGQLLDVYFTHVHPYLPVIDRAEFLSRFFGHGEPPPLVRILAVFLAAARYCDKSFDETLVSKDEGDDVRSICDILYHRLRALVDVDVGSQRLAVLQASILASLHWEGREGVNSSLDALAISVRIAQEMGLHRRDEVCVSNPTTRLQKRMWWSIFAMDRMNAAMEGTSFLINELDCDVPPLVAEDFVDDEAVRDAALLNCDLALIINDSVRWLYSPSVRRDTIFTRAGEMQRDHITRQLAQLDERALLLDPYSEQCIIFRTHINAVRILVHRPFLLHRETSMCQISGGLACYTSREHCRAWATETVGALQSLQFTGHKCCTWPFTVYAIVNVLLIFWYDLSSPQTGSETAATRRSFEMIVHLLHDIGETWWAAAAKHKLAEALLHIADRLHEKQKTKGVNIEGEAMIYDRSAREQPNSQDIATMPSLPFTLPENLSSSGTIYEGGVDNLDEASQFWAALGLDFETDLAQGIYSVY</sequence>
<dbReference type="PANTHER" id="PTHR47171">
    <property type="entry name" value="FARA-RELATED"/>
    <property type="match status" value="1"/>
</dbReference>
<dbReference type="GO" id="GO:0006351">
    <property type="term" value="P:DNA-templated transcription"/>
    <property type="evidence" value="ECO:0007669"/>
    <property type="project" value="InterPro"/>
</dbReference>
<evidence type="ECO:0000256" key="4">
    <source>
        <dbReference type="ARBA" id="ARBA00023163"/>
    </source>
</evidence>
<feature type="domain" description="Xylanolytic transcriptional activator regulatory" evidence="7">
    <location>
        <begin position="218"/>
        <end position="289"/>
    </location>
</feature>
<evidence type="ECO:0000313" key="9">
    <source>
        <dbReference type="Proteomes" id="UP000799537"/>
    </source>
</evidence>
<dbReference type="RefSeq" id="XP_033662319.1">
    <property type="nucleotide sequence ID" value="XM_033808907.1"/>
</dbReference>
<evidence type="ECO:0000256" key="1">
    <source>
        <dbReference type="ARBA" id="ARBA00022833"/>
    </source>
</evidence>
<dbReference type="Proteomes" id="UP000799537">
    <property type="component" value="Unassembled WGS sequence"/>
</dbReference>
<feature type="region of interest" description="Disordered" evidence="6">
    <location>
        <begin position="1"/>
        <end position="24"/>
    </location>
</feature>
<organism evidence="8 9">
    <name type="scientific">Zasmidium cellare ATCC 36951</name>
    <dbReference type="NCBI Taxonomy" id="1080233"/>
    <lineage>
        <taxon>Eukaryota</taxon>
        <taxon>Fungi</taxon>
        <taxon>Dikarya</taxon>
        <taxon>Ascomycota</taxon>
        <taxon>Pezizomycotina</taxon>
        <taxon>Dothideomycetes</taxon>
        <taxon>Dothideomycetidae</taxon>
        <taxon>Mycosphaerellales</taxon>
        <taxon>Mycosphaerellaceae</taxon>
        <taxon>Zasmidium</taxon>
    </lineage>
</organism>
<dbReference type="PANTHER" id="PTHR47171:SF3">
    <property type="entry name" value="FARA-RELATED"/>
    <property type="match status" value="1"/>
</dbReference>
<evidence type="ECO:0000313" key="8">
    <source>
        <dbReference type="EMBL" id="KAF2161430.1"/>
    </source>
</evidence>
<dbReference type="Pfam" id="PF04082">
    <property type="entry name" value="Fungal_trans"/>
    <property type="match status" value="1"/>
</dbReference>